<evidence type="ECO:0000313" key="1">
    <source>
        <dbReference type="EMBL" id="QTC91312.1"/>
    </source>
</evidence>
<accession>A0A975C4A9</accession>
<dbReference type="PANTHER" id="PTHR37463">
    <property type="entry name" value="GSL3115 PROTEIN"/>
    <property type="match status" value="1"/>
</dbReference>
<reference evidence="1" key="1">
    <citation type="submission" date="2020-09" db="EMBL/GenBank/DDBJ databases">
        <title>Brevundimonas sp. LVF2 isolated from a puddle in Goettingen, Germany.</title>
        <authorList>
            <person name="Friedrich I."/>
            <person name="Klassen A."/>
            <person name="Hannes N."/>
            <person name="Schneider D."/>
            <person name="Hertel R."/>
            <person name="Daniel R."/>
        </authorList>
    </citation>
    <scope>NUCLEOTIDE SEQUENCE</scope>
    <source>
        <strain evidence="1">LVF2</strain>
    </source>
</reference>
<proteinExistence type="predicted"/>
<dbReference type="PANTHER" id="PTHR37463:SF1">
    <property type="entry name" value="DUF2256 DOMAIN-CONTAINING PROTEIN"/>
    <property type="match status" value="1"/>
</dbReference>
<dbReference type="AlphaFoldDB" id="A0A975C4A9"/>
<evidence type="ECO:0000313" key="2">
    <source>
        <dbReference type="Proteomes" id="UP000663918"/>
    </source>
</evidence>
<gene>
    <name evidence="1" type="ORF">IFJ75_19295</name>
</gene>
<name>A0A975C4A9_9CAUL</name>
<organism evidence="1 2">
    <name type="scientific">Brevundimonas goettingensis</name>
    <dbReference type="NCBI Taxonomy" id="2774190"/>
    <lineage>
        <taxon>Bacteria</taxon>
        <taxon>Pseudomonadati</taxon>
        <taxon>Pseudomonadota</taxon>
        <taxon>Alphaproteobacteria</taxon>
        <taxon>Caulobacterales</taxon>
        <taxon>Caulobacteraceae</taxon>
        <taxon>Brevundimonas</taxon>
    </lineage>
</organism>
<dbReference type="RefSeq" id="WP_207870486.1">
    <property type="nucleotide sequence ID" value="NZ_CP062222.1"/>
</dbReference>
<dbReference type="Proteomes" id="UP000663918">
    <property type="component" value="Chromosome"/>
</dbReference>
<dbReference type="KEGG" id="bgoe:IFJ75_19295"/>
<protein>
    <submittedName>
        <fullName evidence="1">DUF2256 domain-containing protein</fullName>
    </submittedName>
</protein>
<keyword evidence="2" id="KW-1185">Reference proteome</keyword>
<dbReference type="EMBL" id="CP062222">
    <property type="protein sequence ID" value="QTC91312.1"/>
    <property type="molecule type" value="Genomic_DNA"/>
</dbReference>
<dbReference type="Pfam" id="PF10013">
    <property type="entry name" value="DUF2256"/>
    <property type="match status" value="1"/>
</dbReference>
<dbReference type="InterPro" id="IPR017136">
    <property type="entry name" value="UCP037205"/>
</dbReference>
<sequence>MARKHVNDDHLSFAGVSKRDLPQKTCVSCGKPFVWRRKWARDWDQVKFCSDRCRSAGVSGRGDPAEPGS</sequence>